<evidence type="ECO:0000313" key="3">
    <source>
        <dbReference type="Proteomes" id="UP000001887"/>
    </source>
</evidence>
<name>D2R3M1_PIRSD</name>
<accession>D2R3M1</accession>
<sequence precursor="true">MQRFLSLALVLVTLALSPSHLQAEDLYPSKFKEFFKPGLGVSVRSLENSDGYSVRIFSDEVYSIAQDALKNKLSFDQLRAKYPALEQESQKFLKEQSAKKEGSDSGAEPLKQVLTTVTPLVTGRVGKVTHCGDDYLLIQYEDPSFGELSVIPFRSITRLQLPTNHDLKVRSSTLRLIEEPK</sequence>
<gene>
    <name evidence="2" type="ordered locus">Psta_2305</name>
</gene>
<evidence type="ECO:0000256" key="1">
    <source>
        <dbReference type="SAM" id="SignalP"/>
    </source>
</evidence>
<dbReference type="KEGG" id="psl:Psta_2305"/>
<dbReference type="Proteomes" id="UP000001887">
    <property type="component" value="Chromosome"/>
</dbReference>
<feature type="chain" id="PRO_5003036035" evidence="1">
    <location>
        <begin position="24"/>
        <end position="181"/>
    </location>
</feature>
<organism evidence="2 3">
    <name type="scientific">Pirellula staleyi (strain ATCC 27377 / DSM 6068 / ICPB 4128)</name>
    <name type="common">Pirella staleyi</name>
    <dbReference type="NCBI Taxonomy" id="530564"/>
    <lineage>
        <taxon>Bacteria</taxon>
        <taxon>Pseudomonadati</taxon>
        <taxon>Planctomycetota</taxon>
        <taxon>Planctomycetia</taxon>
        <taxon>Pirellulales</taxon>
        <taxon>Pirellulaceae</taxon>
        <taxon>Pirellula</taxon>
    </lineage>
</organism>
<proteinExistence type="predicted"/>
<feature type="signal peptide" evidence="1">
    <location>
        <begin position="1"/>
        <end position="23"/>
    </location>
</feature>
<evidence type="ECO:0000313" key="2">
    <source>
        <dbReference type="EMBL" id="ADB16975.1"/>
    </source>
</evidence>
<dbReference type="HOGENOM" id="CLU_1487741_0_0_0"/>
<dbReference type="EMBL" id="CP001848">
    <property type="protein sequence ID" value="ADB16975.1"/>
    <property type="molecule type" value="Genomic_DNA"/>
</dbReference>
<reference evidence="2 3" key="1">
    <citation type="journal article" date="2009" name="Stand. Genomic Sci.">
        <title>Complete genome sequence of Pirellula staleyi type strain (ATCC 27377).</title>
        <authorList>
            <person name="Clum A."/>
            <person name="Tindall B.J."/>
            <person name="Sikorski J."/>
            <person name="Ivanova N."/>
            <person name="Mavrommatis K."/>
            <person name="Lucas S."/>
            <person name="Glavina del Rio T."/>
            <person name="Nolan M."/>
            <person name="Chen F."/>
            <person name="Tice H."/>
            <person name="Pitluck S."/>
            <person name="Cheng J.F."/>
            <person name="Chertkov O."/>
            <person name="Brettin T."/>
            <person name="Han C."/>
            <person name="Detter J.C."/>
            <person name="Kuske C."/>
            <person name="Bruce D."/>
            <person name="Goodwin L."/>
            <person name="Ovchinikova G."/>
            <person name="Pati A."/>
            <person name="Mikhailova N."/>
            <person name="Chen A."/>
            <person name="Palaniappan K."/>
            <person name="Land M."/>
            <person name="Hauser L."/>
            <person name="Chang Y.J."/>
            <person name="Jeffries C.D."/>
            <person name="Chain P."/>
            <person name="Rohde M."/>
            <person name="Goker M."/>
            <person name="Bristow J."/>
            <person name="Eisen J.A."/>
            <person name="Markowitz V."/>
            <person name="Hugenholtz P."/>
            <person name="Kyrpides N.C."/>
            <person name="Klenk H.P."/>
            <person name="Lapidus A."/>
        </authorList>
    </citation>
    <scope>NUCLEOTIDE SEQUENCE [LARGE SCALE GENOMIC DNA]</scope>
    <source>
        <strain evidence="3">ATCC 27377 / DSM 6068 / ICPB 4128</strain>
    </source>
</reference>
<dbReference type="AlphaFoldDB" id="D2R3M1"/>
<protein>
    <submittedName>
        <fullName evidence="2">Uncharacterized protein</fullName>
    </submittedName>
</protein>
<keyword evidence="1" id="KW-0732">Signal</keyword>
<keyword evidence="3" id="KW-1185">Reference proteome</keyword>